<gene>
    <name evidence="1" type="ORF">F0L46_17660</name>
</gene>
<accession>A0A5B2VAW6</accession>
<dbReference type="Proteomes" id="UP000323142">
    <property type="component" value="Unassembled WGS sequence"/>
</dbReference>
<reference evidence="1 2" key="1">
    <citation type="submission" date="2019-09" db="EMBL/GenBank/DDBJ databases">
        <title>Salinarimonas rosea gen. nov., sp. nov., a new member of the a-2 subgroup of the Proteobacteria.</title>
        <authorList>
            <person name="Liu J."/>
        </authorList>
    </citation>
    <scope>NUCLEOTIDE SEQUENCE [LARGE SCALE GENOMIC DNA]</scope>
    <source>
        <strain evidence="1 2">BN140002</strain>
    </source>
</reference>
<protein>
    <submittedName>
        <fullName evidence="1">Uncharacterized protein</fullName>
    </submittedName>
</protein>
<dbReference type="RefSeq" id="WP_149819955.1">
    <property type="nucleotide sequence ID" value="NZ_VUOA01000032.1"/>
</dbReference>
<organism evidence="1 2">
    <name type="scientific">Salinarimonas soli</name>
    <dbReference type="NCBI Taxonomy" id="1638099"/>
    <lineage>
        <taxon>Bacteria</taxon>
        <taxon>Pseudomonadati</taxon>
        <taxon>Pseudomonadota</taxon>
        <taxon>Alphaproteobacteria</taxon>
        <taxon>Hyphomicrobiales</taxon>
        <taxon>Salinarimonadaceae</taxon>
        <taxon>Salinarimonas</taxon>
    </lineage>
</organism>
<reference evidence="1 2" key="2">
    <citation type="submission" date="2019-09" db="EMBL/GenBank/DDBJ databases">
        <authorList>
            <person name="Jin C."/>
        </authorList>
    </citation>
    <scope>NUCLEOTIDE SEQUENCE [LARGE SCALE GENOMIC DNA]</scope>
    <source>
        <strain evidence="1 2">BN140002</strain>
    </source>
</reference>
<keyword evidence="2" id="KW-1185">Reference proteome</keyword>
<dbReference type="AlphaFoldDB" id="A0A5B2VAW6"/>
<sequence>MRNLTDHVPTLSVPAVRRAATTVSTRAVAAGTAVPQVHPADLGLAAASAPLQSRRPRRTAVPDVVRTGKVFGGVVTTTCSLETAAVQRLACDPDIELIALRPHVLLYPRQGGGMVPQAFVPDLVARRRDGSVLAVALAWTWERDRTGTDRIRDEGAVRAGYAELGVGFEVWTEARLFARQARLNHARMLREHTREEAGGTGAADLARARDAISRIGFPTTVGQVHRRLRFACRRGVSRTLAAIMALAMAGEVSLDLRKPLDGASAIKRGTLR</sequence>
<name>A0A5B2VAW6_9HYPH</name>
<proteinExistence type="predicted"/>
<comment type="caution">
    <text evidence="1">The sequence shown here is derived from an EMBL/GenBank/DDBJ whole genome shotgun (WGS) entry which is preliminary data.</text>
</comment>
<evidence type="ECO:0000313" key="2">
    <source>
        <dbReference type="Proteomes" id="UP000323142"/>
    </source>
</evidence>
<dbReference type="OrthoDB" id="8402794at2"/>
<evidence type="ECO:0000313" key="1">
    <source>
        <dbReference type="EMBL" id="KAA2235868.1"/>
    </source>
</evidence>
<dbReference type="EMBL" id="VUOA01000032">
    <property type="protein sequence ID" value="KAA2235868.1"/>
    <property type="molecule type" value="Genomic_DNA"/>
</dbReference>